<dbReference type="OrthoDB" id="76567at2759"/>
<gene>
    <name evidence="1" type="ORF">ANOM_009951</name>
</gene>
<dbReference type="EMBL" id="JNOM01000436">
    <property type="protein sequence ID" value="KNG81540.1"/>
    <property type="molecule type" value="Genomic_DNA"/>
</dbReference>
<name>A0A0L1IQB1_ASPN3</name>
<evidence type="ECO:0000313" key="2">
    <source>
        <dbReference type="Proteomes" id="UP000037505"/>
    </source>
</evidence>
<dbReference type="Proteomes" id="UP000037505">
    <property type="component" value="Unassembled WGS sequence"/>
</dbReference>
<dbReference type="STRING" id="1509407.A0A0L1IQB1"/>
<reference evidence="1 2" key="1">
    <citation type="submission" date="2014-06" db="EMBL/GenBank/DDBJ databases">
        <title>The Genome of the Aflatoxigenic Filamentous Fungus Aspergillus nomius.</title>
        <authorList>
            <person name="Moore M.G."/>
            <person name="Shannon B.M."/>
            <person name="Brian M.M."/>
        </authorList>
    </citation>
    <scope>NUCLEOTIDE SEQUENCE [LARGE SCALE GENOMIC DNA]</scope>
    <source>
        <strain evidence="1 2">NRRL 13137</strain>
    </source>
</reference>
<accession>A0A0L1IQB1</accession>
<organism evidence="1 2">
    <name type="scientific">Aspergillus nomiae NRRL (strain ATCC 15546 / NRRL 13137 / CBS 260.88 / M93)</name>
    <dbReference type="NCBI Taxonomy" id="1509407"/>
    <lineage>
        <taxon>Eukaryota</taxon>
        <taxon>Fungi</taxon>
        <taxon>Dikarya</taxon>
        <taxon>Ascomycota</taxon>
        <taxon>Pezizomycotina</taxon>
        <taxon>Eurotiomycetes</taxon>
        <taxon>Eurotiomycetidae</taxon>
        <taxon>Eurotiales</taxon>
        <taxon>Aspergillaceae</taxon>
        <taxon>Aspergillus</taxon>
        <taxon>Aspergillus subgen. Circumdati</taxon>
    </lineage>
</organism>
<comment type="caution">
    <text evidence="1">The sequence shown here is derived from an EMBL/GenBank/DDBJ whole genome shotgun (WGS) entry which is preliminary data.</text>
</comment>
<dbReference type="RefSeq" id="XP_015402463.1">
    <property type="nucleotide sequence ID" value="XM_015555207.1"/>
</dbReference>
<dbReference type="GeneID" id="26811755"/>
<keyword evidence="2" id="KW-1185">Reference proteome</keyword>
<evidence type="ECO:0000313" key="1">
    <source>
        <dbReference type="EMBL" id="KNG81540.1"/>
    </source>
</evidence>
<protein>
    <submittedName>
        <fullName evidence="1">Uncharacterized protein</fullName>
    </submittedName>
</protein>
<feature type="non-terminal residue" evidence="1">
    <location>
        <position position="1"/>
    </location>
</feature>
<dbReference type="AlphaFoldDB" id="A0A0L1IQB1"/>
<proteinExistence type="predicted"/>
<sequence length="200" mass="22683">LGITNCLILLFKQIKSSRELVYTDIPKNWGWEIVDHLNNTIERPSFSSFQSPYVGCRKEPDFFLRSDSIRMPEFVIETGWSESWSRLQHDMNLWLVGGAGDVGAVLLLKWKRIGDSNKARGKAELYALDRNGIPVMEDSKVLYSNPFTHSLLLHLIKHGSYSLCHLCPVAPRKISLSRDAFYWAQVARGHWTGTSTTSAG</sequence>